<reference evidence="2 4" key="1">
    <citation type="journal article" date="2014" name="BMC Genomics">
        <title>Genome sequence of Anopheles sinensis provides insight into genetics basis of mosquito competence for malaria parasites.</title>
        <authorList>
            <person name="Zhou D."/>
            <person name="Zhang D."/>
            <person name="Ding G."/>
            <person name="Shi L."/>
            <person name="Hou Q."/>
            <person name="Ye Y."/>
            <person name="Xu Y."/>
            <person name="Zhou H."/>
            <person name="Xiong C."/>
            <person name="Li S."/>
            <person name="Yu J."/>
            <person name="Hong S."/>
            <person name="Yu X."/>
            <person name="Zou P."/>
            <person name="Chen C."/>
            <person name="Chang X."/>
            <person name="Wang W."/>
            <person name="Lv Y."/>
            <person name="Sun Y."/>
            <person name="Ma L."/>
            <person name="Shen B."/>
            <person name="Zhu C."/>
        </authorList>
    </citation>
    <scope>NUCLEOTIDE SEQUENCE [LARGE SCALE GENOMIC DNA]</scope>
</reference>
<protein>
    <submittedName>
        <fullName evidence="2 3">Uncharacterized protein</fullName>
    </submittedName>
</protein>
<feature type="transmembrane region" description="Helical" evidence="1">
    <location>
        <begin position="55"/>
        <end position="72"/>
    </location>
</feature>
<evidence type="ECO:0000313" key="2">
    <source>
        <dbReference type="EMBL" id="KFB53662.1"/>
    </source>
</evidence>
<reference evidence="3" key="2">
    <citation type="submission" date="2020-05" db="UniProtKB">
        <authorList>
            <consortium name="EnsemblMetazoa"/>
        </authorList>
    </citation>
    <scope>IDENTIFICATION</scope>
</reference>
<keyword evidence="1" id="KW-0812">Transmembrane</keyword>
<name>A0A084WTW8_ANOSI</name>
<keyword evidence="1" id="KW-1133">Transmembrane helix</keyword>
<dbReference type="Proteomes" id="UP000030765">
    <property type="component" value="Unassembled WGS sequence"/>
</dbReference>
<evidence type="ECO:0000313" key="4">
    <source>
        <dbReference type="Proteomes" id="UP000030765"/>
    </source>
</evidence>
<dbReference type="EnsemblMetazoa" id="ASIC021909-RA">
    <property type="protein sequence ID" value="ASIC021909-PA"/>
    <property type="gene ID" value="ASIC021909"/>
</dbReference>
<accession>A0A084WTW8</accession>
<keyword evidence="4" id="KW-1185">Reference proteome</keyword>
<sequence>MAKAIANQAIESTSNCYVVSPCTARSAVTLSPSSDAHDRADPAVRNLMAASKVRFLRYFYYMLFFFAPFLPAQPEESPELGDRPQTPRTSSGKLQQKEIHFIEIIYHYQTINDLISLHPYGTDAVWWRGRLTGLRKTRARNESCPVSLNSLRTLPVSCGVSGVRLDVGKHCHCRSPLDEICPRGHTLHNDGSPPSWYPRGAREHMPRIAPTPTPRRGAVLMREAQGLHGAVGLHHHCTKDGKSLGRLLDTQ</sequence>
<dbReference type="AlphaFoldDB" id="A0A084WTW8"/>
<organism evidence="2">
    <name type="scientific">Anopheles sinensis</name>
    <name type="common">Mosquito</name>
    <dbReference type="NCBI Taxonomy" id="74873"/>
    <lineage>
        <taxon>Eukaryota</taxon>
        <taxon>Metazoa</taxon>
        <taxon>Ecdysozoa</taxon>
        <taxon>Arthropoda</taxon>
        <taxon>Hexapoda</taxon>
        <taxon>Insecta</taxon>
        <taxon>Pterygota</taxon>
        <taxon>Neoptera</taxon>
        <taxon>Endopterygota</taxon>
        <taxon>Diptera</taxon>
        <taxon>Nematocera</taxon>
        <taxon>Culicoidea</taxon>
        <taxon>Culicidae</taxon>
        <taxon>Anophelinae</taxon>
        <taxon>Anopheles</taxon>
    </lineage>
</organism>
<dbReference type="EMBL" id="KE525420">
    <property type="protein sequence ID" value="KFB53662.1"/>
    <property type="molecule type" value="Genomic_DNA"/>
</dbReference>
<proteinExistence type="predicted"/>
<evidence type="ECO:0000313" key="3">
    <source>
        <dbReference type="EnsemblMetazoa" id="ASIC021909-PA"/>
    </source>
</evidence>
<evidence type="ECO:0000256" key="1">
    <source>
        <dbReference type="SAM" id="Phobius"/>
    </source>
</evidence>
<dbReference type="VEuPathDB" id="VectorBase:ASIC021909"/>
<dbReference type="EMBL" id="ATLV01026927">
    <property type="status" value="NOT_ANNOTATED_CDS"/>
    <property type="molecule type" value="Genomic_DNA"/>
</dbReference>
<gene>
    <name evidence="2" type="ORF">ZHAS_00021909</name>
</gene>
<keyword evidence="1" id="KW-0472">Membrane</keyword>